<reference evidence="6" key="1">
    <citation type="journal article" date="2011" name="Nat. Genet.">
        <title>The Arabidopsis lyrata genome sequence and the basis of rapid genome size change.</title>
        <authorList>
            <person name="Hu T.T."/>
            <person name="Pattyn P."/>
            <person name="Bakker E.G."/>
            <person name="Cao J."/>
            <person name="Cheng J.-F."/>
            <person name="Clark R.M."/>
            <person name="Fahlgren N."/>
            <person name="Fawcett J.A."/>
            <person name="Grimwood J."/>
            <person name="Gundlach H."/>
            <person name="Haberer G."/>
            <person name="Hollister J.D."/>
            <person name="Ossowski S."/>
            <person name="Ottilar R.P."/>
            <person name="Salamov A.A."/>
            <person name="Schneeberger K."/>
            <person name="Spannagl M."/>
            <person name="Wang X."/>
            <person name="Yang L."/>
            <person name="Nasrallah M.E."/>
            <person name="Bergelson J."/>
            <person name="Carrington J.C."/>
            <person name="Gaut B.S."/>
            <person name="Schmutz J."/>
            <person name="Mayer K.F.X."/>
            <person name="Van de Peer Y."/>
            <person name="Grigoriev I.V."/>
            <person name="Nordborg M."/>
            <person name="Weigel D."/>
            <person name="Guo Y.-L."/>
        </authorList>
    </citation>
    <scope>NUCLEOTIDE SEQUENCE [LARGE SCALE GENOMIC DNA]</scope>
    <source>
        <strain evidence="6">cv. MN47</strain>
    </source>
</reference>
<evidence type="ECO:0000256" key="2">
    <source>
        <dbReference type="SAM" id="Phobius"/>
    </source>
</evidence>
<dbReference type="InterPro" id="IPR010674">
    <property type="entry name" value="NOG1_Rossman_fold_dom"/>
</dbReference>
<evidence type="ECO:0000259" key="4">
    <source>
        <dbReference type="Pfam" id="PF17835"/>
    </source>
</evidence>
<dbReference type="Gramene" id="fgenesh1_pg.C_scaffold_3001099">
    <property type="protein sequence ID" value="fgenesh1_pg.C_scaffold_3001099"/>
    <property type="gene ID" value="fgenesh1_pg.C_scaffold_3001099"/>
</dbReference>
<feature type="transmembrane region" description="Helical" evidence="2">
    <location>
        <begin position="403"/>
        <end position="422"/>
    </location>
</feature>
<dbReference type="Pfam" id="PF17835">
    <property type="entry name" value="NOG1_N"/>
    <property type="match status" value="1"/>
</dbReference>
<accession>D7KZP7</accession>
<dbReference type="Gene3D" id="1.20.120.1190">
    <property type="match status" value="1"/>
</dbReference>
<dbReference type="STRING" id="81972.D7KZP7"/>
<organism evidence="6">
    <name type="scientific">Arabidopsis lyrata subsp. lyrata</name>
    <name type="common">Lyre-leaved rock-cress</name>
    <dbReference type="NCBI Taxonomy" id="81972"/>
    <lineage>
        <taxon>Eukaryota</taxon>
        <taxon>Viridiplantae</taxon>
        <taxon>Streptophyta</taxon>
        <taxon>Embryophyta</taxon>
        <taxon>Tracheophyta</taxon>
        <taxon>Spermatophyta</taxon>
        <taxon>Magnoliopsida</taxon>
        <taxon>eudicotyledons</taxon>
        <taxon>Gunneridae</taxon>
        <taxon>Pentapetalae</taxon>
        <taxon>rosids</taxon>
        <taxon>malvids</taxon>
        <taxon>Brassicales</taxon>
        <taxon>Brassicaceae</taxon>
        <taxon>Camelineae</taxon>
        <taxon>Arabidopsis</taxon>
    </lineage>
</organism>
<keyword evidence="2" id="KW-0812">Transmembrane</keyword>
<dbReference type="Gene3D" id="3.40.50.300">
    <property type="entry name" value="P-loop containing nucleotide triphosphate hydrolases"/>
    <property type="match status" value="1"/>
</dbReference>
<dbReference type="InterPro" id="IPR041623">
    <property type="entry name" value="NOG1_N"/>
</dbReference>
<dbReference type="eggNOG" id="KOG1490">
    <property type="taxonomic scope" value="Eukaryota"/>
</dbReference>
<evidence type="ECO:0000256" key="1">
    <source>
        <dbReference type="ARBA" id="ARBA00023134"/>
    </source>
</evidence>
<dbReference type="Proteomes" id="UP000008694">
    <property type="component" value="Unassembled WGS sequence"/>
</dbReference>
<dbReference type="HOGENOM" id="CLU_011784_5_2_1"/>
<evidence type="ECO:0000313" key="5">
    <source>
        <dbReference type="EMBL" id="EFH61144.1"/>
    </source>
</evidence>
<keyword evidence="2" id="KW-1133">Transmembrane helix</keyword>
<name>D7KZP7_ARALL</name>
<feature type="domain" description="NOG1 N-terminal helical" evidence="4">
    <location>
        <begin position="6"/>
        <end position="165"/>
    </location>
</feature>
<dbReference type="AlphaFoldDB" id="D7KZP7"/>
<proteinExistence type="predicted"/>
<dbReference type="SUPFAM" id="SSF52540">
    <property type="entry name" value="P-loop containing nucleoside triphosphate hydrolases"/>
    <property type="match status" value="1"/>
</dbReference>
<dbReference type="EMBL" id="GL348715">
    <property type="protein sequence ID" value="EFH61144.1"/>
    <property type="molecule type" value="Genomic_DNA"/>
</dbReference>
<dbReference type="PANTHER" id="PTHR45759">
    <property type="entry name" value="NUCLEOLAR GTP-BINDING PROTEIN 1"/>
    <property type="match status" value="1"/>
</dbReference>
<dbReference type="GO" id="GO:0005525">
    <property type="term" value="F:GTP binding"/>
    <property type="evidence" value="ECO:0007669"/>
    <property type="project" value="UniProtKB-KW"/>
</dbReference>
<dbReference type="Pfam" id="PF06858">
    <property type="entry name" value="NOG1"/>
    <property type="match status" value="1"/>
</dbReference>
<feature type="domain" description="Nucleolar GTP-binding protein 1 Rossman-fold" evidence="3">
    <location>
        <begin position="235"/>
        <end position="283"/>
    </location>
</feature>
<gene>
    <name evidence="5" type="ORF">ARALYDRAFT_341336</name>
</gene>
<keyword evidence="2" id="KW-0472">Membrane</keyword>
<keyword evidence="1" id="KW-0547">Nucleotide-binding</keyword>
<sequence>MVQYDFKNISVVPIGNEFVDLILSRVHRQTPNVLRKGFTINHLRQFYTLKVKETEVSFFDKLSTIVDEFPGLDEINPLYNDLLRLSFDRDHYKLCLGQVNTARHMITDISNDYVTQLEFGESLKQCKVLKTSAIGQMFSVINEITPSLAYLEQIRQHMVRLPWIDINTPTLLVCGYPNVDKTCFMNRINTGASDDYTTKSSLVNFVVGHTEYKDLRYQVIEILDRPTFGDGNVIAALTRHLRAALVLFFVDASGSCGYSVAHQAVLFYSLKSLFMNKPLVVVCEETCLIQIREQDWKLIEEMTSGMGGYEDKEEETFLRISNMRTEEGVMSVKNTACERLLDRRERLSCIAEGLNNKYILAYEEGIKKAHEDEEDDFVMAKEHVREAHKDQPVAFRKIQPVRILIALVFLVLVVVGNTHGVIQECLSALSF</sequence>
<evidence type="ECO:0000313" key="6">
    <source>
        <dbReference type="Proteomes" id="UP000008694"/>
    </source>
</evidence>
<keyword evidence="6" id="KW-1185">Reference proteome</keyword>
<keyword evidence="1" id="KW-0342">GTP-binding</keyword>
<dbReference type="InterPro" id="IPR027417">
    <property type="entry name" value="P-loop_NTPase"/>
</dbReference>
<evidence type="ECO:0000259" key="3">
    <source>
        <dbReference type="Pfam" id="PF06858"/>
    </source>
</evidence>
<protein>
    <submittedName>
        <fullName evidence="5">Uncharacterized protein</fullName>
    </submittedName>
</protein>